<comment type="similarity">
    <text evidence="2">Belongs to the DUF177 domain family.</text>
</comment>
<dbReference type="Proteomes" id="UP001057498">
    <property type="component" value="Chromosome"/>
</dbReference>
<dbReference type="InterPro" id="IPR039255">
    <property type="entry name" value="YceD_bac"/>
</dbReference>
<evidence type="ECO:0000256" key="2">
    <source>
        <dbReference type="ARBA" id="ARBA00010740"/>
    </source>
</evidence>
<keyword evidence="8" id="KW-1185">Reference proteome</keyword>
<evidence type="ECO:0000256" key="4">
    <source>
        <dbReference type="ARBA" id="ARBA00022517"/>
    </source>
</evidence>
<dbReference type="Pfam" id="PF02620">
    <property type="entry name" value="YceD"/>
    <property type="match status" value="1"/>
</dbReference>
<evidence type="ECO:0000256" key="3">
    <source>
        <dbReference type="ARBA" id="ARBA00015716"/>
    </source>
</evidence>
<keyword evidence="4" id="KW-0690">Ribosome biogenesis</keyword>
<protein>
    <recommendedName>
        <fullName evidence="3">Large ribosomal RNA subunit accumulation protein YceD</fullName>
    </recommendedName>
    <alternativeName>
        <fullName evidence="5">23S rRNA accumulation protein YceD</fullName>
    </alternativeName>
</protein>
<evidence type="ECO:0000256" key="6">
    <source>
        <dbReference type="SAM" id="MobiDB-lite"/>
    </source>
</evidence>
<gene>
    <name evidence="7" type="ORF">CATMQ487_12970</name>
</gene>
<feature type="compositionally biased region" description="Basic and acidic residues" evidence="6">
    <location>
        <begin position="185"/>
        <end position="196"/>
    </location>
</feature>
<feature type="compositionally biased region" description="Polar residues" evidence="6">
    <location>
        <begin position="156"/>
        <end position="171"/>
    </location>
</feature>
<dbReference type="PANTHER" id="PTHR38099">
    <property type="entry name" value="LARGE RIBOSOMAL RNA SUBUNIT ACCUMULATION PROTEIN YCED"/>
    <property type="match status" value="1"/>
</dbReference>
<proteinExistence type="inferred from homology"/>
<comment type="function">
    <text evidence="1">Plays a role in synthesis, processing and/or stability of 23S rRNA.</text>
</comment>
<name>A0ABM7YJB2_9BURK</name>
<evidence type="ECO:0000256" key="1">
    <source>
        <dbReference type="ARBA" id="ARBA00002868"/>
    </source>
</evidence>
<reference evidence="7" key="1">
    <citation type="submission" date="2022-04" db="EMBL/GenBank/DDBJ databases">
        <title>Whole genome sequence of Sphaerotilus sp. FB-5.</title>
        <authorList>
            <person name="Takeda M."/>
            <person name="Narihara S."/>
            <person name="Akimoto M."/>
            <person name="Akimoto R."/>
            <person name="Nishiyashiki S."/>
            <person name="Murakami T."/>
        </authorList>
    </citation>
    <scope>NUCLEOTIDE SEQUENCE</scope>
    <source>
        <strain evidence="7">FB-5</strain>
    </source>
</reference>
<sequence length="196" mass="21208">MASLAEDGCPLQGQAQLGELPRWTELLHPGADPSSHTVSWSAQGELRGRRATRAEIWLHLQIQTSIALTCQRCLGPVDTPMQVDRWFRFVEDETQAATLDEETEDDVLVANKAFDLIELIEDELLLAAPIVPRHNTCPAPLRVNEEAAEPPVPQSPEASQPDTAGAGTNNAPRPHPFAALAGLKEQLKKGPDGASS</sequence>
<evidence type="ECO:0000313" key="7">
    <source>
        <dbReference type="EMBL" id="BDI04327.1"/>
    </source>
</evidence>
<dbReference type="InterPro" id="IPR003772">
    <property type="entry name" value="YceD"/>
</dbReference>
<dbReference type="PANTHER" id="PTHR38099:SF1">
    <property type="entry name" value="LARGE RIBOSOMAL RNA SUBUNIT ACCUMULATION PROTEIN YCED"/>
    <property type="match status" value="1"/>
</dbReference>
<dbReference type="EMBL" id="AP025730">
    <property type="protein sequence ID" value="BDI04327.1"/>
    <property type="molecule type" value="Genomic_DNA"/>
</dbReference>
<organism evidence="7 8">
    <name type="scientific">Sphaerotilus microaerophilus</name>
    <dbReference type="NCBI Taxonomy" id="2914710"/>
    <lineage>
        <taxon>Bacteria</taxon>
        <taxon>Pseudomonadati</taxon>
        <taxon>Pseudomonadota</taxon>
        <taxon>Betaproteobacteria</taxon>
        <taxon>Burkholderiales</taxon>
        <taxon>Sphaerotilaceae</taxon>
        <taxon>Sphaerotilus</taxon>
    </lineage>
</organism>
<accession>A0ABM7YJB2</accession>
<evidence type="ECO:0000313" key="8">
    <source>
        <dbReference type="Proteomes" id="UP001057498"/>
    </source>
</evidence>
<feature type="region of interest" description="Disordered" evidence="6">
    <location>
        <begin position="146"/>
        <end position="196"/>
    </location>
</feature>
<evidence type="ECO:0000256" key="5">
    <source>
        <dbReference type="ARBA" id="ARBA00031841"/>
    </source>
</evidence>